<dbReference type="PANTHER" id="PTHR43867">
    <property type="entry name" value="CELLULOSE SYNTHASE CATALYTIC SUBUNIT A [UDP-FORMING]"/>
    <property type="match status" value="1"/>
</dbReference>
<protein>
    <submittedName>
        <fullName evidence="8">Glycosyl transferase family protein</fullName>
    </submittedName>
</protein>
<keyword evidence="6 7" id="KW-0472">Membrane</keyword>
<evidence type="ECO:0000256" key="5">
    <source>
        <dbReference type="ARBA" id="ARBA00022989"/>
    </source>
</evidence>
<evidence type="ECO:0000256" key="6">
    <source>
        <dbReference type="ARBA" id="ARBA00023136"/>
    </source>
</evidence>
<dbReference type="InterPro" id="IPR050321">
    <property type="entry name" value="Glycosyltr_2/OpgH_subfam"/>
</dbReference>
<comment type="subcellular location">
    <subcellularLocation>
        <location evidence="1">Membrane</location>
        <topology evidence="1">Multi-pass membrane protein</topology>
    </subcellularLocation>
</comment>
<dbReference type="InterPro" id="IPR029044">
    <property type="entry name" value="Nucleotide-diphossugar_trans"/>
</dbReference>
<dbReference type="EMBL" id="JACLAU010000007">
    <property type="protein sequence ID" value="MBC2651407.1"/>
    <property type="molecule type" value="Genomic_DNA"/>
</dbReference>
<organism evidence="8 9">
    <name type="scientific">Novosphingobium aerophilum</name>
    <dbReference type="NCBI Taxonomy" id="2839843"/>
    <lineage>
        <taxon>Bacteria</taxon>
        <taxon>Pseudomonadati</taxon>
        <taxon>Pseudomonadota</taxon>
        <taxon>Alphaproteobacteria</taxon>
        <taxon>Sphingomonadales</taxon>
        <taxon>Sphingomonadaceae</taxon>
        <taxon>Novosphingobium</taxon>
    </lineage>
</organism>
<dbReference type="PANTHER" id="PTHR43867:SF2">
    <property type="entry name" value="CELLULOSE SYNTHASE CATALYTIC SUBUNIT A [UDP-FORMING]"/>
    <property type="match status" value="1"/>
</dbReference>
<feature type="transmembrane region" description="Helical" evidence="7">
    <location>
        <begin position="339"/>
        <end position="359"/>
    </location>
</feature>
<evidence type="ECO:0000256" key="2">
    <source>
        <dbReference type="ARBA" id="ARBA00022676"/>
    </source>
</evidence>
<dbReference type="Pfam" id="PF13641">
    <property type="entry name" value="Glyco_tranf_2_3"/>
    <property type="match status" value="1"/>
</dbReference>
<dbReference type="GO" id="GO:0016020">
    <property type="term" value="C:membrane"/>
    <property type="evidence" value="ECO:0007669"/>
    <property type="project" value="UniProtKB-SubCell"/>
</dbReference>
<evidence type="ECO:0000256" key="3">
    <source>
        <dbReference type="ARBA" id="ARBA00022679"/>
    </source>
</evidence>
<keyword evidence="9" id="KW-1185">Reference proteome</keyword>
<dbReference type="Proteomes" id="UP000520156">
    <property type="component" value="Unassembled WGS sequence"/>
</dbReference>
<reference evidence="8 9" key="1">
    <citation type="submission" date="2020-08" db="EMBL/GenBank/DDBJ databases">
        <title>The genome sequence of Novosphingobium flavum 4Y4.</title>
        <authorList>
            <person name="Liu Y."/>
        </authorList>
    </citation>
    <scope>NUCLEOTIDE SEQUENCE [LARGE SCALE GENOMIC DNA]</scope>
    <source>
        <strain evidence="8 9">4Y4</strain>
    </source>
</reference>
<comment type="caution">
    <text evidence="8">The sequence shown here is derived from an EMBL/GenBank/DDBJ whole genome shotgun (WGS) entry which is preliminary data.</text>
</comment>
<feature type="transmembrane region" description="Helical" evidence="7">
    <location>
        <begin position="379"/>
        <end position="398"/>
    </location>
</feature>
<keyword evidence="5 7" id="KW-1133">Transmembrane helix</keyword>
<name>A0A7X1F6P3_9SPHN</name>
<evidence type="ECO:0000256" key="1">
    <source>
        <dbReference type="ARBA" id="ARBA00004141"/>
    </source>
</evidence>
<evidence type="ECO:0000313" key="9">
    <source>
        <dbReference type="Proteomes" id="UP000520156"/>
    </source>
</evidence>
<dbReference type="NCBIfam" id="NF011307">
    <property type="entry name" value="PRK14716.1-5"/>
    <property type="match status" value="1"/>
</dbReference>
<dbReference type="Gene3D" id="3.90.550.10">
    <property type="entry name" value="Spore Coat Polysaccharide Biosynthesis Protein SpsA, Chain A"/>
    <property type="match status" value="1"/>
</dbReference>
<dbReference type="RefSeq" id="WP_185682833.1">
    <property type="nucleotide sequence ID" value="NZ_JACLAU010000007.1"/>
</dbReference>
<gene>
    <name evidence="8" type="ORF">H7F49_06810</name>
</gene>
<feature type="transmembrane region" description="Helical" evidence="7">
    <location>
        <begin position="12"/>
        <end position="38"/>
    </location>
</feature>
<keyword evidence="3 8" id="KW-0808">Transferase</keyword>
<keyword evidence="4 7" id="KW-0812">Transmembrane</keyword>
<dbReference type="SUPFAM" id="SSF53448">
    <property type="entry name" value="Nucleotide-diphospho-sugar transferases"/>
    <property type="match status" value="1"/>
</dbReference>
<sequence>MPWLVSAYRELTVFSAFWLLVGLIDDLLVDFLWLMLVLRGRVQARCLPRGFEQRELSAPMAVFIPAWCESQVIGTTVQHALDAWPQRKVRIYVGCYANDPDTARAVLAAGHGDPRLCAVPIGVAGPSTKADCLNRLYRALERDEVAAGRSVQAVVLHDAEDMVHPAELVLFEQVLASVDFVQLPVRAEPLAGSPWVAGHYIDEFAEAHTKTMVVRDALGGALPAAGVGCAIARSVLARLDQQRQTDGGGSSGPFAPECLTEDYEIGWRIARMGGRSRFVRVRDAGGALVATRAHFPAHFACAVRQKTRWTHGIAYQGWDRLGWSGTLVDRWMALRDRRAPMAALVLLAAYASLVTGLILAAVGPPAGIAALAPTPWTDLFLLASGAGLVWRLVCRFLFSTHERGLVEGLRSLARAPLSNVIAIASAHRALRAYLGSLRGTPTVWDKTRHDSHPAAPRSPR</sequence>
<proteinExistence type="predicted"/>
<dbReference type="GO" id="GO:0016757">
    <property type="term" value="F:glycosyltransferase activity"/>
    <property type="evidence" value="ECO:0007669"/>
    <property type="project" value="UniProtKB-KW"/>
</dbReference>
<dbReference type="AlphaFoldDB" id="A0A7X1F6P3"/>
<keyword evidence="2" id="KW-0328">Glycosyltransferase</keyword>
<evidence type="ECO:0000256" key="7">
    <source>
        <dbReference type="SAM" id="Phobius"/>
    </source>
</evidence>
<accession>A0A7X1F6P3</accession>
<evidence type="ECO:0000256" key="4">
    <source>
        <dbReference type="ARBA" id="ARBA00022692"/>
    </source>
</evidence>
<evidence type="ECO:0000313" key="8">
    <source>
        <dbReference type="EMBL" id="MBC2651407.1"/>
    </source>
</evidence>